<dbReference type="InterPro" id="IPR046540">
    <property type="entry name" value="DMFA2_C"/>
</dbReference>
<protein>
    <recommendedName>
        <fullName evidence="1">N,N-dimethylformamidase beta subunit-like C-terminal domain-containing protein</fullName>
    </recommendedName>
</protein>
<organism evidence="2 3">
    <name type="scientific">Fusarium oxysporum (strain Fo5176)</name>
    <name type="common">Fusarium vascular wilt</name>
    <dbReference type="NCBI Taxonomy" id="660025"/>
    <lineage>
        <taxon>Eukaryota</taxon>
        <taxon>Fungi</taxon>
        <taxon>Dikarya</taxon>
        <taxon>Ascomycota</taxon>
        <taxon>Pezizomycotina</taxon>
        <taxon>Sordariomycetes</taxon>
        <taxon>Hypocreomycetidae</taxon>
        <taxon>Hypocreales</taxon>
        <taxon>Nectriaceae</taxon>
        <taxon>Fusarium</taxon>
        <taxon>Fusarium oxysporum species complex</taxon>
    </lineage>
</organism>
<reference evidence="2" key="2">
    <citation type="submission" date="2025-08" db="UniProtKB">
        <authorList>
            <consortium name="EnsemblFungi"/>
        </authorList>
    </citation>
    <scope>IDENTIFICATION</scope>
    <source>
        <strain evidence="2">4287 / CBS 123668 / FGSC 9935 / NRRL 34936</strain>
    </source>
</reference>
<evidence type="ECO:0000313" key="3">
    <source>
        <dbReference type="Proteomes" id="UP000002489"/>
    </source>
</evidence>
<evidence type="ECO:0000259" key="1">
    <source>
        <dbReference type="Pfam" id="PF20254"/>
    </source>
</evidence>
<dbReference type="InterPro" id="IPR013320">
    <property type="entry name" value="ConA-like_dom_sf"/>
</dbReference>
<dbReference type="SUPFAM" id="SSF49899">
    <property type="entry name" value="Concanavalin A-like lectins/glucanases"/>
    <property type="match status" value="1"/>
</dbReference>
<sequence length="622" mass="69024">MVASQYPVRPALRHDEEEITGYVDPWISSTKPKLKYQLVRLLQGLDMPHAPTPAKEVIEHGPKGELNGRFQASHPGSYAVVDAWKREPLLGKSEGVEIDFYVQPWMLNAPHPQAILSNLDSAKSAGIAVLIDRDNQLLVWIGTSNGVEVKKIASSARERRWFHVCITLKEREFQLQLTHIASGNEIAPSSTTVQTSLSNTPRLDSGTPMYFAATTAASPTSASQLPVHFFNGRIEAPRFRALGRKNWDIARYDFSVGIDTDEIFDVSGSGLDGVLVNAPTRAIRGHDWDHKLIGLGWKEATYGFGAIHFHDDDLDDAAWDTDFEFTVPSDLRSGAYAIEVQDTESDLKDAIVFFVRPKEVRPQAKIAFVFSTFTYLAYANEHMYDETKSTHISFPEGVQLVASDNYYKMVRRHDLGLAIYDLHSDGSGVVYSTTKRPILNWKSVTDPKRPHRMEVRRADVGARTHENPPGERHHALNGQLGGLWRSIGRPPNELWGIGSCASGKGPGRPFIPTDEALNNPSLDWLWKGLNEESRKLLGTKGLAGGASGDELDRLDVAIGSPANAILLARSERHDDHFMLFNEELIFPMIGTLGSTSPLVRSDMVTENVIREFLARGKKNASA</sequence>
<dbReference type="Pfam" id="PF20254">
    <property type="entry name" value="DMFA2_C"/>
    <property type="match status" value="2"/>
</dbReference>
<feature type="domain" description="N,N-dimethylformamidase beta subunit-like C-terminal" evidence="1">
    <location>
        <begin position="280"/>
        <end position="440"/>
    </location>
</feature>
<dbReference type="Proteomes" id="UP000002489">
    <property type="component" value="Unassembled WGS sequence"/>
</dbReference>
<feature type="domain" description="N,N-dimethylformamidase beta subunit-like C-terminal" evidence="1">
    <location>
        <begin position="441"/>
        <end position="603"/>
    </location>
</feature>
<name>A0A0D2YBB4_FUSOF</name>
<reference evidence="3" key="1">
    <citation type="journal article" date="2012" name="Mol. Plant Microbe Interact.">
        <title>A highly conserved effector in Fusarium oxysporum is required for full virulence on Arabidopsis.</title>
        <authorList>
            <person name="Thatcher L.F."/>
            <person name="Gardiner D.M."/>
            <person name="Kazan K."/>
            <person name="Manners J."/>
        </authorList>
    </citation>
    <scope>NUCLEOTIDE SEQUENCE [LARGE SCALE GENOMIC DNA]</scope>
    <source>
        <strain evidence="3">Fo5176</strain>
    </source>
</reference>
<accession>A0A0D2YBB4</accession>
<dbReference type="EnsemblFungi" id="FOXG_13592T0">
    <property type="protein sequence ID" value="FOXG_13592P0"/>
    <property type="gene ID" value="FOXG_13592"/>
</dbReference>
<dbReference type="AlphaFoldDB" id="A0A0D2YBB4"/>
<dbReference type="STRING" id="426428.A0A0D2YBB4"/>
<evidence type="ECO:0000313" key="2">
    <source>
        <dbReference type="EnsemblFungi" id="FOXG_13592P0"/>
    </source>
</evidence>
<proteinExistence type="predicted"/>